<evidence type="ECO:0000256" key="1">
    <source>
        <dbReference type="ARBA" id="ARBA00004651"/>
    </source>
</evidence>
<dbReference type="PANTHER" id="PTHR30250:SF11">
    <property type="entry name" value="O-ANTIGEN TRANSPORTER-RELATED"/>
    <property type="match status" value="1"/>
</dbReference>
<feature type="transmembrane region" description="Helical" evidence="6">
    <location>
        <begin position="326"/>
        <end position="346"/>
    </location>
</feature>
<evidence type="ECO:0000313" key="7">
    <source>
        <dbReference type="EMBL" id="PMB83354.1"/>
    </source>
</evidence>
<keyword evidence="4 6" id="KW-1133">Transmembrane helix</keyword>
<feature type="transmembrane region" description="Helical" evidence="6">
    <location>
        <begin position="286"/>
        <end position="306"/>
    </location>
</feature>
<feature type="transmembrane region" description="Helical" evidence="6">
    <location>
        <begin position="108"/>
        <end position="129"/>
    </location>
</feature>
<evidence type="ECO:0000256" key="6">
    <source>
        <dbReference type="SAM" id="Phobius"/>
    </source>
</evidence>
<evidence type="ECO:0000256" key="4">
    <source>
        <dbReference type="ARBA" id="ARBA00022989"/>
    </source>
</evidence>
<sequence>MNKYKKLFNNSIIFAIGNLGSKLMQFIMVPLYSFTLTTSEFGKTDIITTIISLLSPLVSLEIYDAVFRFAMDKSENKKVVLNSGLVITLLSSIVILLLGFVLNLFSFFKGYCLVLDCFLLVCTIFYSLISNYVRAIGYSKPFAIAGVINTFIMAGMNVVLLYFWKMGVAGYVISMIVGLLIGSLYLLTTGIRKDINLRYFNRSVTVRMFIYSLPLIPNSLSWWINSTSDRLFILAMVGVSANGLYAMANKIPNAVTILTNIFYQSWQISAVEEYDNKNAREFITNVFNVFTYILLIGSILILMFIRPFFKILIDPSYYSAWRITPLVLWSLIYSSISGFLGTIYTATKKTGEIFITTVYGAIVNIVASLVFIKLFGIYGAALANAISFLVVLAVRYYHLYVNGRISFNIKNIIFLHLVFFGYSAIVLVTSSNILTIIFGIVVIALIAMSEWNKIKSIFHIDIKIK</sequence>
<dbReference type="RefSeq" id="WP_104687915.1">
    <property type="nucleotide sequence ID" value="NZ_JBKTHY010000003.1"/>
</dbReference>
<feature type="transmembrane region" description="Helical" evidence="6">
    <location>
        <begin position="353"/>
        <end position="372"/>
    </location>
</feature>
<feature type="transmembrane region" description="Helical" evidence="6">
    <location>
        <begin position="141"/>
        <end position="162"/>
    </location>
</feature>
<evidence type="ECO:0000256" key="2">
    <source>
        <dbReference type="ARBA" id="ARBA00022475"/>
    </source>
</evidence>
<feature type="transmembrane region" description="Helical" evidence="6">
    <location>
        <begin position="168"/>
        <end position="187"/>
    </location>
</feature>
<dbReference type="Pfam" id="PF01943">
    <property type="entry name" value="Polysacc_synt"/>
    <property type="match status" value="1"/>
</dbReference>
<comment type="caution">
    <text evidence="7">The sequence shown here is derived from an EMBL/GenBank/DDBJ whole genome shotgun (WGS) entry which is preliminary data.</text>
</comment>
<dbReference type="OrthoDB" id="3249502at2"/>
<feature type="transmembrane region" description="Helical" evidence="6">
    <location>
        <begin position="433"/>
        <end position="451"/>
    </location>
</feature>
<feature type="transmembrane region" description="Helical" evidence="6">
    <location>
        <begin position="12"/>
        <end position="34"/>
    </location>
</feature>
<proteinExistence type="predicted"/>
<keyword evidence="2" id="KW-1003">Cell membrane</keyword>
<protein>
    <submittedName>
        <fullName evidence="7">Uncharacterized protein</fullName>
    </submittedName>
</protein>
<dbReference type="InterPro" id="IPR002797">
    <property type="entry name" value="Polysacc_synth"/>
</dbReference>
<feature type="transmembrane region" description="Helical" evidence="6">
    <location>
        <begin position="409"/>
        <end position="427"/>
    </location>
</feature>
<accession>A0A2J6NPW1</accession>
<reference evidence="7 8" key="1">
    <citation type="submission" date="2017-09" db="EMBL/GenBank/DDBJ databases">
        <title>Bacterial strain isolated from the female urinary microbiota.</title>
        <authorList>
            <person name="Thomas-White K."/>
            <person name="Kumar N."/>
            <person name="Forster S."/>
            <person name="Putonti C."/>
            <person name="Lawley T."/>
            <person name="Wolfe A.J."/>
        </authorList>
    </citation>
    <scope>NUCLEOTIDE SEQUENCE [LARGE SCALE GENOMIC DNA]</scope>
    <source>
        <strain evidence="7 8">UMB0683</strain>
    </source>
</reference>
<dbReference type="GO" id="GO:0005886">
    <property type="term" value="C:plasma membrane"/>
    <property type="evidence" value="ECO:0007669"/>
    <property type="project" value="UniProtKB-SubCell"/>
</dbReference>
<keyword evidence="5 6" id="KW-0472">Membrane</keyword>
<feature type="transmembrane region" description="Helical" evidence="6">
    <location>
        <begin position="231"/>
        <end position="248"/>
    </location>
</feature>
<dbReference type="AlphaFoldDB" id="A0A2J6NPW1"/>
<dbReference type="EMBL" id="PNFV01000001">
    <property type="protein sequence ID" value="PMB83354.1"/>
    <property type="molecule type" value="Genomic_DNA"/>
</dbReference>
<dbReference type="Proteomes" id="UP000239920">
    <property type="component" value="Unassembled WGS sequence"/>
</dbReference>
<feature type="transmembrane region" description="Helical" evidence="6">
    <location>
        <begin position="208"/>
        <end position="225"/>
    </location>
</feature>
<gene>
    <name evidence="7" type="ORF">CK797_00745</name>
</gene>
<feature type="transmembrane region" description="Helical" evidence="6">
    <location>
        <begin position="378"/>
        <end position="397"/>
    </location>
</feature>
<keyword evidence="3 6" id="KW-0812">Transmembrane</keyword>
<evidence type="ECO:0000256" key="5">
    <source>
        <dbReference type="ARBA" id="ARBA00023136"/>
    </source>
</evidence>
<name>A0A2J6NPW1_9LACO</name>
<dbReference type="PANTHER" id="PTHR30250">
    <property type="entry name" value="PST FAMILY PREDICTED COLANIC ACID TRANSPORTER"/>
    <property type="match status" value="1"/>
</dbReference>
<evidence type="ECO:0000313" key="8">
    <source>
        <dbReference type="Proteomes" id="UP000239920"/>
    </source>
</evidence>
<organism evidence="7 8">
    <name type="scientific">Limosilactobacillus pontis</name>
    <dbReference type="NCBI Taxonomy" id="35787"/>
    <lineage>
        <taxon>Bacteria</taxon>
        <taxon>Bacillati</taxon>
        <taxon>Bacillota</taxon>
        <taxon>Bacilli</taxon>
        <taxon>Lactobacillales</taxon>
        <taxon>Lactobacillaceae</taxon>
        <taxon>Limosilactobacillus</taxon>
    </lineage>
</organism>
<feature type="transmembrane region" description="Helical" evidence="6">
    <location>
        <begin position="79"/>
        <end position="102"/>
    </location>
</feature>
<dbReference type="InterPro" id="IPR050833">
    <property type="entry name" value="Poly_Biosynth_Transport"/>
</dbReference>
<comment type="subcellular location">
    <subcellularLocation>
        <location evidence="1">Cell membrane</location>
        <topology evidence="1">Multi-pass membrane protein</topology>
    </subcellularLocation>
</comment>
<feature type="transmembrane region" description="Helical" evidence="6">
    <location>
        <begin position="46"/>
        <end position="67"/>
    </location>
</feature>
<evidence type="ECO:0000256" key="3">
    <source>
        <dbReference type="ARBA" id="ARBA00022692"/>
    </source>
</evidence>